<dbReference type="AlphaFoldDB" id="A0A9W6BHM9"/>
<proteinExistence type="predicted"/>
<evidence type="ECO:0000256" key="1">
    <source>
        <dbReference type="SAM" id="MobiDB-lite"/>
    </source>
</evidence>
<organism evidence="2 3">
    <name type="scientific">Pleodorina starrii</name>
    <dbReference type="NCBI Taxonomy" id="330485"/>
    <lineage>
        <taxon>Eukaryota</taxon>
        <taxon>Viridiplantae</taxon>
        <taxon>Chlorophyta</taxon>
        <taxon>core chlorophytes</taxon>
        <taxon>Chlorophyceae</taxon>
        <taxon>CS clade</taxon>
        <taxon>Chlamydomonadales</taxon>
        <taxon>Volvocaceae</taxon>
        <taxon>Pleodorina</taxon>
    </lineage>
</organism>
<evidence type="ECO:0000313" key="3">
    <source>
        <dbReference type="Proteomes" id="UP001165080"/>
    </source>
</evidence>
<accession>A0A9W6BHM9</accession>
<gene>
    <name evidence="2" type="primary">PLEST003642</name>
    <name evidence="2" type="ORF">PLESTB_000565100</name>
</gene>
<keyword evidence="3" id="KW-1185">Reference proteome</keyword>
<reference evidence="2 3" key="1">
    <citation type="journal article" date="2023" name="Commun. Biol.">
        <title>Reorganization of the ancestral sex-determining regions during the evolution of trioecy in Pleodorina starrii.</title>
        <authorList>
            <person name="Takahashi K."/>
            <person name="Suzuki S."/>
            <person name="Kawai-Toyooka H."/>
            <person name="Yamamoto K."/>
            <person name="Hamaji T."/>
            <person name="Ootsuki R."/>
            <person name="Yamaguchi H."/>
            <person name="Kawachi M."/>
            <person name="Higashiyama T."/>
            <person name="Nozaki H."/>
        </authorList>
    </citation>
    <scope>NUCLEOTIDE SEQUENCE [LARGE SCALE GENOMIC DNA]</scope>
    <source>
        <strain evidence="2 3">NIES-4479</strain>
    </source>
</reference>
<sequence length="449" mass="46468">MDLLLCIVEANAAAKALASVASQSLHAVEDCSCIVDCCTKVLPAAWSVFEGAASISEELIRQAVECVQGCNASLVQLQAALESLNGHDSEGVLGVLLEHPAMWLDTYRGFRGLTAQLISVSCFVREAAQRGQADDADEALQDSIKALMGTCTRAREAAHLMGRELPEFARAAAADGWSAGRLRLALDGGAAAAVAAVTVTLRSGTSSPCRRSGCGQGTCGCGGGGVASAEAPAAVLAAASAALQQQQQQQPASQQQQQQRMGLLQRIGKAAACSTPRRRSSTGSGSSASLDRSLAGRMDDAACALITRIQDLILYDSEVDHLEQDRAYLLQRVSHLLEFCDGADGGGDAAAAAQSAAASLVQSEVLLAAVESRLRALEELSDTASGSEAAACKEAGEAVALVCAGGGGLVTSGRSPEKVDRLVDPEDLYDDVRKRRPGLRWLPLCFVGA</sequence>
<dbReference type="EMBL" id="BRXU01000005">
    <property type="protein sequence ID" value="GLC51940.1"/>
    <property type="molecule type" value="Genomic_DNA"/>
</dbReference>
<evidence type="ECO:0000313" key="2">
    <source>
        <dbReference type="EMBL" id="GLC51940.1"/>
    </source>
</evidence>
<name>A0A9W6BHM9_9CHLO</name>
<feature type="compositionally biased region" description="Low complexity" evidence="1">
    <location>
        <begin position="281"/>
        <end position="291"/>
    </location>
</feature>
<dbReference type="Proteomes" id="UP001165080">
    <property type="component" value="Unassembled WGS sequence"/>
</dbReference>
<comment type="caution">
    <text evidence="2">The sequence shown here is derived from an EMBL/GenBank/DDBJ whole genome shotgun (WGS) entry which is preliminary data.</text>
</comment>
<protein>
    <submittedName>
        <fullName evidence="2">Uncharacterized protein</fullName>
    </submittedName>
</protein>
<feature type="region of interest" description="Disordered" evidence="1">
    <location>
        <begin position="272"/>
        <end position="291"/>
    </location>
</feature>